<dbReference type="PANTHER" id="PTHR31189">
    <property type="entry name" value="OS03G0336100 PROTEIN-RELATED"/>
    <property type="match status" value="1"/>
</dbReference>
<dbReference type="CDD" id="cd02243">
    <property type="entry name" value="cupin_11S_legumin_C"/>
    <property type="match status" value="2"/>
</dbReference>
<evidence type="ECO:0000256" key="1">
    <source>
        <dbReference type="ARBA" id="ARBA00007178"/>
    </source>
</evidence>
<comment type="similarity">
    <text evidence="1">Belongs to the 11S seed storage protein (globulins) family.</text>
</comment>
<keyword evidence="3" id="KW-0708">Seed storage protein</keyword>
<dbReference type="GO" id="GO:0045735">
    <property type="term" value="F:nutrient reservoir activity"/>
    <property type="evidence" value="ECO:0007669"/>
    <property type="project" value="UniProtKB-KW"/>
</dbReference>
<feature type="region of interest" description="Disordered" evidence="5">
    <location>
        <begin position="732"/>
        <end position="781"/>
    </location>
</feature>
<dbReference type="AlphaFoldDB" id="A0A803KSY1"/>
<feature type="signal peptide" evidence="6">
    <location>
        <begin position="1"/>
        <end position="29"/>
    </location>
</feature>
<dbReference type="Pfam" id="PF00190">
    <property type="entry name" value="Cupin_1"/>
    <property type="match status" value="4"/>
</dbReference>
<evidence type="ECO:0000256" key="6">
    <source>
        <dbReference type="SAM" id="SignalP"/>
    </source>
</evidence>
<protein>
    <recommendedName>
        <fullName evidence="7">Cupin type-1 domain-containing protein</fullName>
    </recommendedName>
</protein>
<dbReference type="EnsemblPlants" id="AUR62002139-RA">
    <property type="protein sequence ID" value="AUR62002139-RA:cds"/>
    <property type="gene ID" value="AUR62002139"/>
</dbReference>
<evidence type="ECO:0000256" key="3">
    <source>
        <dbReference type="ARBA" id="ARBA00023129"/>
    </source>
</evidence>
<dbReference type="InterPro" id="IPR014710">
    <property type="entry name" value="RmlC-like_jellyroll"/>
</dbReference>
<feature type="domain" description="Cupin type-1" evidence="7">
    <location>
        <begin position="793"/>
        <end position="942"/>
    </location>
</feature>
<name>A0A803KSY1_CHEQI</name>
<keyword evidence="2" id="KW-0758">Storage protein</keyword>
<feature type="compositionally biased region" description="Basic and acidic residues" evidence="5">
    <location>
        <begin position="575"/>
        <end position="601"/>
    </location>
</feature>
<feature type="region of interest" description="Disordered" evidence="5">
    <location>
        <begin position="569"/>
        <end position="602"/>
    </location>
</feature>
<sequence length="970" mass="109468">MAFTTTNNNALLFWVPLCLLVFLISPSLAQLPLLQRQPQQPRGQQWQHDCDIQQLQAAEPTHRLRAEAGVIEVWESNSEQFRCAGVAAVRYVIEPKGLLLPSYTNAPYVTYVTQGRGIQGVIVPGCPETFESPRGSGSDTTREGQRDQHQKVFRVQEGDVIGSPAGVVQWTYNDGDAPIVSVTLLDLSNPNNQLDLNFRSFYLAGDPQGGQERRPKEVAGKNIFNGFDDEMLADAFNVDTETIRSMKAENDERGSIIRVERDLEILSPEWDDTEEERTRRLNGLEQTLCSLIFKQNIDRPSLADVFTKHGGRINTLNGHKLPLLQYLQLSVERGVLYKNALMTPHWNINAHSIIYITRGTGWIQVARENGRLVFDDRVQEGQLLVVPQNFVVVKKAEQEGLKWVSFKTNDNAMISPLAGKLSAIRGMPEEVLMNSYDMSRDEVRRLKYGREELSLFSQSPFLPSGQSSPQHSRLQRGQQALNDCQINQLSANEPSIRIQAEAGITEVWDPKEQQEFQCAGVTVIRREIEPKGLLLPHYNNAPSISYVIRGRGLLGLSSLGCADTYESGSPEFFSEESRRSERFEESRRSERGSEEMRDQHQKVRRFHKGHVIGLPAGVSKWVYNDGEDRLTIVTLYDTNNFQNQLDDNLRSFFLAGNPQGRGGDQSGRQHESSRRHTRGGQEEMGQNILSGFDKQLLADAFEVESDTISKIQGENDDRGAIIRVESGELEMLIPEWDQEEQRSERHHRGGGSERSEEEERSERHHRGGRGRQSESSRPHNGIEQTLCSARLSVNIDNPERADVFNPQGGRLTNINSNKLPILNYLRLSAEKVNLYKNAIMTPNWKINAHSIVYFTKGSGRVQIANHEGELVFDDMVQEGQLVVVPQNFVVLKRAGQDGLEWVALLTNDNAMSSPLAGRISAIRGMPIEVVMNSYKLSREEAQRLKYGRQELSVFSPSKRSERRGDEYAIV</sequence>
<feature type="domain" description="Cupin type-1" evidence="7">
    <location>
        <begin position="53"/>
        <end position="244"/>
    </location>
</feature>
<accession>A0A803KSY1</accession>
<evidence type="ECO:0000256" key="5">
    <source>
        <dbReference type="SAM" id="MobiDB-lite"/>
    </source>
</evidence>
<feature type="domain" description="Cupin type-1" evidence="7">
    <location>
        <begin position="489"/>
        <end position="709"/>
    </location>
</feature>
<feature type="compositionally biased region" description="Polar residues" evidence="5">
    <location>
        <begin position="465"/>
        <end position="478"/>
    </location>
</feature>
<keyword evidence="6" id="KW-0732">Signal</keyword>
<feature type="region of interest" description="Disordered" evidence="5">
    <location>
        <begin position="653"/>
        <end position="681"/>
    </location>
</feature>
<dbReference type="CDD" id="cd02242">
    <property type="entry name" value="cupin_11S_legumin_N"/>
    <property type="match status" value="2"/>
</dbReference>
<evidence type="ECO:0000313" key="9">
    <source>
        <dbReference type="Proteomes" id="UP000596660"/>
    </source>
</evidence>
<dbReference type="Proteomes" id="UP000596660">
    <property type="component" value="Unplaced"/>
</dbReference>
<dbReference type="PRINTS" id="PR00439">
    <property type="entry name" value="11SGLOBULIN"/>
</dbReference>
<feature type="region of interest" description="Disordered" evidence="5">
    <location>
        <begin position="459"/>
        <end position="478"/>
    </location>
</feature>
<dbReference type="InterPro" id="IPR006044">
    <property type="entry name" value="11S_seedstore_pln"/>
</dbReference>
<keyword evidence="9" id="KW-1185">Reference proteome</keyword>
<dbReference type="OMA" id="VQGVDAW"/>
<dbReference type="Gramene" id="AUR62002139-RA">
    <property type="protein sequence ID" value="AUR62002139-RA:cds"/>
    <property type="gene ID" value="AUR62002139"/>
</dbReference>
<keyword evidence="4" id="KW-1015">Disulfide bond</keyword>
<dbReference type="Gene3D" id="2.60.120.10">
    <property type="entry name" value="Jelly Rolls"/>
    <property type="match status" value="4"/>
</dbReference>
<dbReference type="FunFam" id="2.60.120.10:FF:000073">
    <property type="entry name" value="Glycinin G1"/>
    <property type="match status" value="2"/>
</dbReference>
<evidence type="ECO:0000256" key="2">
    <source>
        <dbReference type="ARBA" id="ARBA00022761"/>
    </source>
</evidence>
<evidence type="ECO:0000256" key="4">
    <source>
        <dbReference type="ARBA" id="ARBA00023157"/>
    </source>
</evidence>
<evidence type="ECO:0000259" key="7">
    <source>
        <dbReference type="SMART" id="SM00835"/>
    </source>
</evidence>
<reference evidence="8" key="1">
    <citation type="journal article" date="2017" name="Nature">
        <title>The genome of Chenopodium quinoa.</title>
        <authorList>
            <person name="Jarvis D.E."/>
            <person name="Ho Y.S."/>
            <person name="Lightfoot D.J."/>
            <person name="Schmoeckel S.M."/>
            <person name="Li B."/>
            <person name="Borm T.J.A."/>
            <person name="Ohyanagi H."/>
            <person name="Mineta K."/>
            <person name="Michell C.T."/>
            <person name="Saber N."/>
            <person name="Kharbatia N.M."/>
            <person name="Rupper R.R."/>
            <person name="Sharp A.R."/>
            <person name="Dally N."/>
            <person name="Boughton B.A."/>
            <person name="Woo Y.H."/>
            <person name="Gao G."/>
            <person name="Schijlen E.G.W.M."/>
            <person name="Guo X."/>
            <person name="Momin A.A."/>
            <person name="Negrao S."/>
            <person name="Al-Babili S."/>
            <person name="Gehring C."/>
            <person name="Roessner U."/>
            <person name="Jung C."/>
            <person name="Murphy K."/>
            <person name="Arold S.T."/>
            <person name="Gojobori T."/>
            <person name="van der Linden C.G."/>
            <person name="van Loo E.N."/>
            <person name="Jellen E.N."/>
            <person name="Maughan P.J."/>
            <person name="Tester M."/>
        </authorList>
    </citation>
    <scope>NUCLEOTIDE SEQUENCE [LARGE SCALE GENOMIC DNA]</scope>
    <source>
        <strain evidence="8">cv. PI 614886</strain>
    </source>
</reference>
<dbReference type="SMART" id="SM00835">
    <property type="entry name" value="Cupin_1"/>
    <property type="match status" value="4"/>
</dbReference>
<reference evidence="8" key="2">
    <citation type="submission" date="2021-03" db="UniProtKB">
        <authorList>
            <consortium name="EnsemblPlants"/>
        </authorList>
    </citation>
    <scope>IDENTIFICATION</scope>
</reference>
<evidence type="ECO:0000313" key="8">
    <source>
        <dbReference type="EnsemblPlants" id="AUR62002139-RA:cds"/>
    </source>
</evidence>
<dbReference type="InterPro" id="IPR011051">
    <property type="entry name" value="RmlC_Cupin_sf"/>
</dbReference>
<organism evidence="8 9">
    <name type="scientific">Chenopodium quinoa</name>
    <name type="common">Quinoa</name>
    <dbReference type="NCBI Taxonomy" id="63459"/>
    <lineage>
        <taxon>Eukaryota</taxon>
        <taxon>Viridiplantae</taxon>
        <taxon>Streptophyta</taxon>
        <taxon>Embryophyta</taxon>
        <taxon>Tracheophyta</taxon>
        <taxon>Spermatophyta</taxon>
        <taxon>Magnoliopsida</taxon>
        <taxon>eudicotyledons</taxon>
        <taxon>Gunneridae</taxon>
        <taxon>Pentapetalae</taxon>
        <taxon>Caryophyllales</taxon>
        <taxon>Chenopodiaceae</taxon>
        <taxon>Chenopodioideae</taxon>
        <taxon>Atripliceae</taxon>
        <taxon>Chenopodium</taxon>
    </lineage>
</organism>
<dbReference type="PANTHER" id="PTHR31189:SF76">
    <property type="entry name" value="11S GLOBULIN SUBUNIT BETA-LIKE"/>
    <property type="match status" value="1"/>
</dbReference>
<proteinExistence type="inferred from homology"/>
<dbReference type="InterPro" id="IPR006045">
    <property type="entry name" value="Cupin_1"/>
</dbReference>
<feature type="chain" id="PRO_5031275380" description="Cupin type-1 domain-containing protein" evidence="6">
    <location>
        <begin position="30"/>
        <end position="970"/>
    </location>
</feature>
<dbReference type="SUPFAM" id="SSF51182">
    <property type="entry name" value="RmlC-like cupins"/>
    <property type="match status" value="2"/>
</dbReference>
<dbReference type="InterPro" id="IPR050253">
    <property type="entry name" value="Seed_Storage-Functional"/>
</dbReference>
<feature type="domain" description="Cupin type-1" evidence="7">
    <location>
        <begin position="295"/>
        <end position="444"/>
    </location>
</feature>